<reference evidence="6 7" key="1">
    <citation type="submission" date="2020-08" db="EMBL/GenBank/DDBJ databases">
        <title>Genomic Encyclopedia of Type Strains, Phase IV (KMG-IV): sequencing the most valuable type-strain genomes for metagenomic binning, comparative biology and taxonomic classification.</title>
        <authorList>
            <person name="Goeker M."/>
        </authorList>
    </citation>
    <scope>NUCLEOTIDE SEQUENCE [LARGE SCALE GENOMIC DNA]</scope>
    <source>
        <strain evidence="6 7">DSM 25622</strain>
    </source>
</reference>
<evidence type="ECO:0000256" key="2">
    <source>
        <dbReference type="ARBA" id="ARBA00023002"/>
    </source>
</evidence>
<dbReference type="Pfam" id="PF02771">
    <property type="entry name" value="Acyl-CoA_dh_N"/>
    <property type="match status" value="1"/>
</dbReference>
<dbReference type="AlphaFoldDB" id="A0A840YAE6"/>
<name>A0A840YAE6_9PROT</name>
<feature type="domain" description="Acyl-CoA oxidase/dehydrogenase middle" evidence="3">
    <location>
        <begin position="124"/>
        <end position="213"/>
    </location>
</feature>
<keyword evidence="7" id="KW-1185">Reference proteome</keyword>
<dbReference type="InterPro" id="IPR009100">
    <property type="entry name" value="AcylCoA_DH/oxidase_NM_dom_sf"/>
</dbReference>
<dbReference type="InterPro" id="IPR036250">
    <property type="entry name" value="AcylCo_DH-like_C"/>
</dbReference>
<dbReference type="PANTHER" id="PTHR43831">
    <property type="entry name" value="ISOBUTYRYL-COA DEHYDROGENASE"/>
    <property type="match status" value="1"/>
</dbReference>
<keyword evidence="2" id="KW-0560">Oxidoreductase</keyword>
<feature type="domain" description="Acyl-CoA dehydrogenase C-terminal" evidence="5">
    <location>
        <begin position="243"/>
        <end position="360"/>
    </location>
</feature>
<protein>
    <submittedName>
        <fullName evidence="6">Alkylation response protein AidB-like acyl-CoA dehydrogenase</fullName>
    </submittedName>
</protein>
<evidence type="ECO:0000259" key="4">
    <source>
        <dbReference type="Pfam" id="PF02771"/>
    </source>
</evidence>
<evidence type="ECO:0000256" key="1">
    <source>
        <dbReference type="ARBA" id="ARBA00022630"/>
    </source>
</evidence>
<comment type="caution">
    <text evidence="6">The sequence shown here is derived from an EMBL/GenBank/DDBJ whole genome shotgun (WGS) entry which is preliminary data.</text>
</comment>
<organism evidence="6 7">
    <name type="scientific">Muricoccus pecuniae</name>
    <dbReference type="NCBI Taxonomy" id="693023"/>
    <lineage>
        <taxon>Bacteria</taxon>
        <taxon>Pseudomonadati</taxon>
        <taxon>Pseudomonadota</taxon>
        <taxon>Alphaproteobacteria</taxon>
        <taxon>Acetobacterales</taxon>
        <taxon>Roseomonadaceae</taxon>
        <taxon>Muricoccus</taxon>
    </lineage>
</organism>
<dbReference type="GO" id="GO:0050660">
    <property type="term" value="F:flavin adenine dinucleotide binding"/>
    <property type="evidence" value="ECO:0007669"/>
    <property type="project" value="InterPro"/>
</dbReference>
<dbReference type="Proteomes" id="UP000580654">
    <property type="component" value="Unassembled WGS sequence"/>
</dbReference>
<evidence type="ECO:0000313" key="7">
    <source>
        <dbReference type="Proteomes" id="UP000580654"/>
    </source>
</evidence>
<accession>A0A840YAE6</accession>
<dbReference type="Gene3D" id="1.10.540.10">
    <property type="entry name" value="Acyl-CoA dehydrogenase/oxidase, N-terminal domain"/>
    <property type="match status" value="1"/>
</dbReference>
<sequence>MDGAILPALADPVAGLARLFAERAALHDGEGSFPHENIAALREAGLLSLTVPAEAGGQGIGLERAARIVGTIAEGCPATALVLAMQMVQHRGIARNAAIPPAIRARLARGAVERGELINALRVEPELGTPARGGMPATTARRTAGGWSFSGRKIYSTGSPALDWGLVWARTDEQAPRTGLFLLPMRAAGVRIVETWDAAGLRASGSHDVLMNEVALPEDHALELRAPDAWTERDADTVAWNTLLIAALYTGVARAARDWLIGFLRARVPASLGQPLATLPRVQEAVGRIAALILTNERLVANTAAGDATAAELGLVKTVAADNAIAAVQEAVALCGNHALARSNPLERHLRDVLCARIHTPQPDAALVAAGRAALFPI</sequence>
<dbReference type="EMBL" id="JACIJD010000003">
    <property type="protein sequence ID" value="MBB5693001.1"/>
    <property type="molecule type" value="Genomic_DNA"/>
</dbReference>
<dbReference type="InterPro" id="IPR013107">
    <property type="entry name" value="Acyl-CoA_DH_C"/>
</dbReference>
<dbReference type="PIRSF" id="PIRSF016578">
    <property type="entry name" value="HsaA"/>
    <property type="match status" value="1"/>
</dbReference>
<dbReference type="InterPro" id="IPR052547">
    <property type="entry name" value="Mito_Isobutyryl-CoADH"/>
</dbReference>
<dbReference type="Pfam" id="PF02770">
    <property type="entry name" value="Acyl-CoA_dh_M"/>
    <property type="match status" value="1"/>
</dbReference>
<gene>
    <name evidence="6" type="ORF">FHS87_001020</name>
</gene>
<dbReference type="InterPro" id="IPR046373">
    <property type="entry name" value="Acyl-CoA_Oxase/DH_mid-dom_sf"/>
</dbReference>
<dbReference type="PANTHER" id="PTHR43831:SF1">
    <property type="entry name" value="ISOBUTYRYL-COA DEHYDROGENASE, MITOCHONDRIAL"/>
    <property type="match status" value="1"/>
</dbReference>
<dbReference type="RefSeq" id="WP_184514535.1">
    <property type="nucleotide sequence ID" value="NZ_JACIJD010000003.1"/>
</dbReference>
<dbReference type="InterPro" id="IPR006091">
    <property type="entry name" value="Acyl-CoA_Oxase/DH_mid-dom"/>
</dbReference>
<keyword evidence="1" id="KW-0285">Flavoprotein</keyword>
<dbReference type="Gene3D" id="2.40.110.10">
    <property type="entry name" value="Butyryl-CoA Dehydrogenase, subunit A, domain 2"/>
    <property type="match status" value="1"/>
</dbReference>
<proteinExistence type="predicted"/>
<dbReference type="InterPro" id="IPR013786">
    <property type="entry name" value="AcylCoA_DH/ox_N"/>
</dbReference>
<evidence type="ECO:0000313" key="6">
    <source>
        <dbReference type="EMBL" id="MBB5693001.1"/>
    </source>
</evidence>
<dbReference type="GO" id="GO:0016627">
    <property type="term" value="F:oxidoreductase activity, acting on the CH-CH group of donors"/>
    <property type="evidence" value="ECO:0007669"/>
    <property type="project" value="InterPro"/>
</dbReference>
<feature type="domain" description="Acyl-CoA dehydrogenase/oxidase N-terminal" evidence="4">
    <location>
        <begin position="20"/>
        <end position="87"/>
    </location>
</feature>
<dbReference type="SUPFAM" id="SSF56645">
    <property type="entry name" value="Acyl-CoA dehydrogenase NM domain-like"/>
    <property type="match status" value="1"/>
</dbReference>
<dbReference type="InterPro" id="IPR037069">
    <property type="entry name" value="AcylCoA_DH/ox_N_sf"/>
</dbReference>
<dbReference type="Pfam" id="PF08028">
    <property type="entry name" value="Acyl-CoA_dh_2"/>
    <property type="match status" value="1"/>
</dbReference>
<evidence type="ECO:0000259" key="5">
    <source>
        <dbReference type="Pfam" id="PF08028"/>
    </source>
</evidence>
<dbReference type="CDD" id="cd00567">
    <property type="entry name" value="ACAD"/>
    <property type="match status" value="1"/>
</dbReference>
<dbReference type="SUPFAM" id="SSF47203">
    <property type="entry name" value="Acyl-CoA dehydrogenase C-terminal domain-like"/>
    <property type="match status" value="1"/>
</dbReference>
<evidence type="ECO:0000259" key="3">
    <source>
        <dbReference type="Pfam" id="PF02770"/>
    </source>
</evidence>
<dbReference type="Gene3D" id="1.20.140.10">
    <property type="entry name" value="Butyryl-CoA Dehydrogenase, subunit A, domain 3"/>
    <property type="match status" value="1"/>
</dbReference>